<dbReference type="PATRIC" id="fig|927661.3.peg.1120"/>
<evidence type="ECO:0008006" key="3">
    <source>
        <dbReference type="Google" id="ProtNLM"/>
    </source>
</evidence>
<sequence length="185" mass="20412">MANVTAYVALLRGINVSRNQRIAMADLRALLTDLGLDDVTTYLQSGNALFRSDRADPDTIADEIEAAITRELGLTVRVLVRDEDDFRRVLNANPLAEVATDPSRLLVTFLSAPTAEARLDAVDPATHAPEVMAIGPREVYVWYPDGVRKAKLSPPFFEKRYPEDANAAGTARNWNTLSKLLTMLD</sequence>
<dbReference type="Proteomes" id="UP000021053">
    <property type="component" value="Unassembled WGS sequence"/>
</dbReference>
<dbReference type="EMBL" id="JFBT01000001">
    <property type="protein sequence ID" value="EXG80079.1"/>
    <property type="molecule type" value="Genomic_DNA"/>
</dbReference>
<dbReference type="HOGENOM" id="CLU_106303_2_0_11"/>
<dbReference type="AlphaFoldDB" id="A0A010ZN13"/>
<dbReference type="PANTHER" id="PTHR36439:SF1">
    <property type="entry name" value="DUF1697 DOMAIN-CONTAINING PROTEIN"/>
    <property type="match status" value="1"/>
</dbReference>
<evidence type="ECO:0000313" key="2">
    <source>
        <dbReference type="Proteomes" id="UP000021053"/>
    </source>
</evidence>
<accession>A0A010ZN13</accession>
<proteinExistence type="predicted"/>
<dbReference type="Gene3D" id="3.30.70.1280">
    <property type="entry name" value="SP0830-like domains"/>
    <property type="match status" value="1"/>
</dbReference>
<organism evidence="1 2">
    <name type="scientific">Cryptosporangium arvum DSM 44712</name>
    <dbReference type="NCBI Taxonomy" id="927661"/>
    <lineage>
        <taxon>Bacteria</taxon>
        <taxon>Bacillati</taxon>
        <taxon>Actinomycetota</taxon>
        <taxon>Actinomycetes</taxon>
        <taxon>Cryptosporangiales</taxon>
        <taxon>Cryptosporangiaceae</taxon>
        <taxon>Cryptosporangium</taxon>
    </lineage>
</organism>
<gene>
    <name evidence="1" type="ORF">CryarDRAFT_1144</name>
</gene>
<dbReference type="Pfam" id="PF08002">
    <property type="entry name" value="DUF1697"/>
    <property type="match status" value="1"/>
</dbReference>
<name>A0A010ZN13_9ACTN</name>
<keyword evidence="2" id="KW-1185">Reference proteome</keyword>
<dbReference type="PIRSF" id="PIRSF008502">
    <property type="entry name" value="UCP008502"/>
    <property type="match status" value="1"/>
</dbReference>
<reference evidence="1 2" key="1">
    <citation type="submission" date="2013-07" db="EMBL/GenBank/DDBJ databases">
        <authorList>
            <consortium name="DOE Joint Genome Institute"/>
            <person name="Eisen J."/>
            <person name="Huntemann M."/>
            <person name="Han J."/>
            <person name="Chen A."/>
            <person name="Kyrpides N."/>
            <person name="Mavromatis K."/>
            <person name="Markowitz V."/>
            <person name="Palaniappan K."/>
            <person name="Ivanova N."/>
            <person name="Schaumberg A."/>
            <person name="Pati A."/>
            <person name="Liolios K."/>
            <person name="Nordberg H.P."/>
            <person name="Cantor M.N."/>
            <person name="Hua S.X."/>
            <person name="Woyke T."/>
        </authorList>
    </citation>
    <scope>NUCLEOTIDE SEQUENCE [LARGE SCALE GENOMIC DNA]</scope>
    <source>
        <strain evidence="1 2">DSM 44712</strain>
    </source>
</reference>
<dbReference type="OrthoDB" id="9806494at2"/>
<protein>
    <recommendedName>
        <fullName evidence="3">DUF1697 domain-containing protein</fullName>
    </recommendedName>
</protein>
<dbReference type="InterPro" id="IPR012545">
    <property type="entry name" value="DUF1697"/>
</dbReference>
<comment type="caution">
    <text evidence="1">The sequence shown here is derived from an EMBL/GenBank/DDBJ whole genome shotgun (WGS) entry which is preliminary data.</text>
</comment>
<dbReference type="PANTHER" id="PTHR36439">
    <property type="entry name" value="BLL4334 PROTEIN"/>
    <property type="match status" value="1"/>
</dbReference>
<evidence type="ECO:0000313" key="1">
    <source>
        <dbReference type="EMBL" id="EXG80079.1"/>
    </source>
</evidence>
<dbReference type="SUPFAM" id="SSF160379">
    <property type="entry name" value="SP0830-like"/>
    <property type="match status" value="1"/>
</dbReference>